<dbReference type="Pfam" id="PF02381">
    <property type="entry name" value="MraZ"/>
    <property type="match status" value="2"/>
</dbReference>
<dbReference type="EMBL" id="FXTB01000002">
    <property type="protein sequence ID" value="SMO54159.1"/>
    <property type="molecule type" value="Genomic_DNA"/>
</dbReference>
<keyword evidence="3" id="KW-0677">Repeat</keyword>
<dbReference type="PROSITE" id="PS51740">
    <property type="entry name" value="SPOVT_ABRB"/>
    <property type="match status" value="2"/>
</dbReference>
<keyword evidence="10" id="KW-1185">Reference proteome</keyword>
<dbReference type="InterPro" id="IPR035644">
    <property type="entry name" value="MraZ_C"/>
</dbReference>
<evidence type="ECO:0000256" key="2">
    <source>
        <dbReference type="ARBA" id="ARBA00022490"/>
    </source>
</evidence>
<dbReference type="GO" id="GO:0009295">
    <property type="term" value="C:nucleoid"/>
    <property type="evidence" value="ECO:0007669"/>
    <property type="project" value="UniProtKB-SubCell"/>
</dbReference>
<protein>
    <recommendedName>
        <fullName evidence="1 7">Transcriptional regulator MraZ</fullName>
    </recommendedName>
</protein>
<evidence type="ECO:0000256" key="3">
    <source>
        <dbReference type="ARBA" id="ARBA00022737"/>
    </source>
</evidence>
<evidence type="ECO:0000256" key="5">
    <source>
        <dbReference type="ARBA" id="ARBA00023125"/>
    </source>
</evidence>
<keyword evidence="5 7" id="KW-0238">DNA-binding</keyword>
<evidence type="ECO:0000313" key="10">
    <source>
        <dbReference type="Proteomes" id="UP000319040"/>
    </source>
</evidence>
<dbReference type="GO" id="GO:0003700">
    <property type="term" value="F:DNA-binding transcription factor activity"/>
    <property type="evidence" value="ECO:0007669"/>
    <property type="project" value="UniProtKB-UniRule"/>
</dbReference>
<dbReference type="RefSeq" id="WP_142532663.1">
    <property type="nucleotide sequence ID" value="NZ_FXTB01000002.1"/>
</dbReference>
<sequence length="158" mass="18362">MATFIGDFVCKADAKGRIVLPSIFKKVMNAMKENRFVVRKDLYTNCLLVYPYPDWEAHVHDIRSKVNVYDKNQNMVYRQYVRAAAEVSYDANGRMLIPKRLMDKIAVEKEVVLVGVDNKIELWSKAEFENGGMDDDELAAKMQTFWGENINEDRKEDE</sequence>
<dbReference type="OrthoDB" id="9807753at2"/>
<dbReference type="SUPFAM" id="SSF89447">
    <property type="entry name" value="AbrB/MazE/MraZ-like"/>
    <property type="match status" value="1"/>
</dbReference>
<dbReference type="Proteomes" id="UP000319040">
    <property type="component" value="Unassembled WGS sequence"/>
</dbReference>
<dbReference type="InterPro" id="IPR003444">
    <property type="entry name" value="MraZ"/>
</dbReference>
<comment type="subunit">
    <text evidence="7">Forms oligomers.</text>
</comment>
<dbReference type="CDD" id="cd16321">
    <property type="entry name" value="MraZ_C"/>
    <property type="match status" value="1"/>
</dbReference>
<dbReference type="InterPro" id="IPR038619">
    <property type="entry name" value="MraZ_sf"/>
</dbReference>
<feature type="domain" description="SpoVT-AbrB" evidence="8">
    <location>
        <begin position="84"/>
        <end position="127"/>
    </location>
</feature>
<organism evidence="9 10">
    <name type="scientific">Saccharicrinis carchari</name>
    <dbReference type="NCBI Taxonomy" id="1168039"/>
    <lineage>
        <taxon>Bacteria</taxon>
        <taxon>Pseudomonadati</taxon>
        <taxon>Bacteroidota</taxon>
        <taxon>Bacteroidia</taxon>
        <taxon>Marinilabiliales</taxon>
        <taxon>Marinilabiliaceae</taxon>
        <taxon>Saccharicrinis</taxon>
    </lineage>
</organism>
<evidence type="ECO:0000256" key="7">
    <source>
        <dbReference type="HAMAP-Rule" id="MF_01008"/>
    </source>
</evidence>
<keyword evidence="2 7" id="KW-0963">Cytoplasm</keyword>
<gene>
    <name evidence="7" type="primary">mraZ</name>
    <name evidence="9" type="ORF">SAMN06265379_102375</name>
</gene>
<name>A0A521C440_SACCC</name>
<dbReference type="HAMAP" id="MF_01008">
    <property type="entry name" value="MraZ"/>
    <property type="match status" value="1"/>
</dbReference>
<dbReference type="GO" id="GO:0000976">
    <property type="term" value="F:transcription cis-regulatory region binding"/>
    <property type="evidence" value="ECO:0007669"/>
    <property type="project" value="TreeGrafter"/>
</dbReference>
<dbReference type="GO" id="GO:2000143">
    <property type="term" value="P:negative regulation of DNA-templated transcription initiation"/>
    <property type="evidence" value="ECO:0007669"/>
    <property type="project" value="TreeGrafter"/>
</dbReference>
<dbReference type="PANTHER" id="PTHR34701:SF1">
    <property type="entry name" value="TRANSCRIPTIONAL REGULATOR MRAZ"/>
    <property type="match status" value="1"/>
</dbReference>
<reference evidence="9 10" key="1">
    <citation type="submission" date="2017-05" db="EMBL/GenBank/DDBJ databases">
        <authorList>
            <person name="Varghese N."/>
            <person name="Submissions S."/>
        </authorList>
    </citation>
    <scope>NUCLEOTIDE SEQUENCE [LARGE SCALE GENOMIC DNA]</scope>
    <source>
        <strain evidence="9 10">DSM 27040</strain>
    </source>
</reference>
<comment type="similarity">
    <text evidence="7">Belongs to the MraZ family.</text>
</comment>
<evidence type="ECO:0000256" key="6">
    <source>
        <dbReference type="ARBA" id="ARBA00023163"/>
    </source>
</evidence>
<proteinExistence type="inferred from homology"/>
<dbReference type="PANTHER" id="PTHR34701">
    <property type="entry name" value="TRANSCRIPTIONAL REGULATOR MRAZ"/>
    <property type="match status" value="1"/>
</dbReference>
<dbReference type="AlphaFoldDB" id="A0A521C440"/>
<dbReference type="Gene3D" id="3.40.1550.20">
    <property type="entry name" value="Transcriptional regulator MraZ domain"/>
    <property type="match status" value="1"/>
</dbReference>
<evidence type="ECO:0000259" key="8">
    <source>
        <dbReference type="PROSITE" id="PS51740"/>
    </source>
</evidence>
<evidence type="ECO:0000256" key="1">
    <source>
        <dbReference type="ARBA" id="ARBA00013860"/>
    </source>
</evidence>
<dbReference type="InterPro" id="IPR020603">
    <property type="entry name" value="MraZ_dom"/>
</dbReference>
<dbReference type="InterPro" id="IPR037914">
    <property type="entry name" value="SpoVT-AbrB_sf"/>
</dbReference>
<evidence type="ECO:0000313" key="9">
    <source>
        <dbReference type="EMBL" id="SMO54159.1"/>
    </source>
</evidence>
<comment type="subcellular location">
    <subcellularLocation>
        <location evidence="7">Cytoplasm</location>
        <location evidence="7">Nucleoid</location>
    </subcellularLocation>
</comment>
<dbReference type="GO" id="GO:0005737">
    <property type="term" value="C:cytoplasm"/>
    <property type="evidence" value="ECO:0007669"/>
    <property type="project" value="UniProtKB-UniRule"/>
</dbReference>
<dbReference type="InterPro" id="IPR007159">
    <property type="entry name" value="SpoVT-AbrB_dom"/>
</dbReference>
<dbReference type="InterPro" id="IPR035642">
    <property type="entry name" value="MraZ_N"/>
</dbReference>
<keyword evidence="6 7" id="KW-0804">Transcription</keyword>
<feature type="domain" description="SpoVT-AbrB" evidence="8">
    <location>
        <begin position="7"/>
        <end position="54"/>
    </location>
</feature>
<dbReference type="CDD" id="cd16320">
    <property type="entry name" value="MraZ_N"/>
    <property type="match status" value="1"/>
</dbReference>
<accession>A0A521C440</accession>
<evidence type="ECO:0000256" key="4">
    <source>
        <dbReference type="ARBA" id="ARBA00023015"/>
    </source>
</evidence>
<keyword evidence="4 7" id="KW-0805">Transcription regulation</keyword>